<evidence type="ECO:0008006" key="3">
    <source>
        <dbReference type="Google" id="ProtNLM"/>
    </source>
</evidence>
<organism evidence="2">
    <name type="scientific">bioreactor metagenome</name>
    <dbReference type="NCBI Taxonomy" id="1076179"/>
    <lineage>
        <taxon>unclassified sequences</taxon>
        <taxon>metagenomes</taxon>
        <taxon>ecological metagenomes</taxon>
    </lineage>
</organism>
<accession>A0A645IBA3</accession>
<comment type="caution">
    <text evidence="2">The sequence shown here is derived from an EMBL/GenBank/DDBJ whole genome shotgun (WGS) entry which is preliminary data.</text>
</comment>
<gene>
    <name evidence="2" type="ORF">SDC9_195323</name>
</gene>
<sequence>MQLPITIGLRRSRIEDGVLFLAGMLAIIGWSFWPQLLAVRLVGIVLIFAGLWLIRQQLEPALRIIRMDGAGGISGASGSGEALEALRALPGAIVHPWLTVVRFQDSRGRRHVVVATVDSMEPSDFRRFRIFLRWRIKLAELAGDA</sequence>
<feature type="transmembrane region" description="Helical" evidence="1">
    <location>
        <begin position="37"/>
        <end position="54"/>
    </location>
</feature>
<dbReference type="InterPro" id="IPR009883">
    <property type="entry name" value="YgfX"/>
</dbReference>
<feature type="transmembrane region" description="Helical" evidence="1">
    <location>
        <begin position="12"/>
        <end position="31"/>
    </location>
</feature>
<keyword evidence="1" id="KW-0812">Transmembrane</keyword>
<keyword evidence="1" id="KW-1133">Transmembrane helix</keyword>
<keyword evidence="1" id="KW-0472">Membrane</keyword>
<name>A0A645IBA3_9ZZZZ</name>
<evidence type="ECO:0000256" key="1">
    <source>
        <dbReference type="SAM" id="Phobius"/>
    </source>
</evidence>
<dbReference type="Pfam" id="PF07254">
    <property type="entry name" value="Cpta_toxin"/>
    <property type="match status" value="1"/>
</dbReference>
<reference evidence="2" key="1">
    <citation type="submission" date="2019-08" db="EMBL/GenBank/DDBJ databases">
        <authorList>
            <person name="Kucharzyk K."/>
            <person name="Murdoch R.W."/>
            <person name="Higgins S."/>
            <person name="Loffler F."/>
        </authorList>
    </citation>
    <scope>NUCLEOTIDE SEQUENCE</scope>
</reference>
<protein>
    <recommendedName>
        <fullName evidence="3">Toxin CptA</fullName>
    </recommendedName>
</protein>
<proteinExistence type="predicted"/>
<dbReference type="EMBL" id="VSSQ01109420">
    <property type="protein sequence ID" value="MPN47719.1"/>
    <property type="molecule type" value="Genomic_DNA"/>
</dbReference>
<dbReference type="AlphaFoldDB" id="A0A645IBA3"/>
<evidence type="ECO:0000313" key="2">
    <source>
        <dbReference type="EMBL" id="MPN47719.1"/>
    </source>
</evidence>